<dbReference type="Gene3D" id="3.60.70.12">
    <property type="entry name" value="L-amino peptidase D-ALA esterase/amidase"/>
    <property type="match status" value="1"/>
</dbReference>
<evidence type="ECO:0000256" key="7">
    <source>
        <dbReference type="ARBA" id="ARBA00023128"/>
    </source>
</evidence>
<dbReference type="HAMAP" id="MF_01106">
    <property type="entry name" value="ArgJ"/>
    <property type="match status" value="1"/>
</dbReference>
<feature type="binding site" evidence="10">
    <location>
        <position position="447"/>
    </location>
    <ligand>
        <name>substrate</name>
    </ligand>
</feature>
<feature type="binding site" evidence="10">
    <location>
        <position position="184"/>
    </location>
    <ligand>
        <name>substrate</name>
    </ligand>
</feature>
<proteinExistence type="inferred from homology"/>
<dbReference type="GO" id="GO:0005759">
    <property type="term" value="C:mitochondrial matrix"/>
    <property type="evidence" value="ECO:0007669"/>
    <property type="project" value="UniProtKB-SubCell"/>
</dbReference>
<feature type="binding site" evidence="10">
    <location>
        <position position="222"/>
    </location>
    <ligand>
        <name>substrate</name>
    </ligand>
</feature>
<comment type="subunit">
    <text evidence="10">Heterodimer of an alpha and a beta chain.</text>
</comment>
<reference evidence="11" key="1">
    <citation type="submission" date="2022-07" db="EMBL/GenBank/DDBJ databases">
        <title>Phylogenomic reconstructions and comparative analyses of Kickxellomycotina fungi.</title>
        <authorList>
            <person name="Reynolds N.K."/>
            <person name="Stajich J.E."/>
            <person name="Barry K."/>
            <person name="Grigoriev I.V."/>
            <person name="Crous P."/>
            <person name="Smith M.E."/>
        </authorList>
    </citation>
    <scope>NUCLEOTIDE SEQUENCE</scope>
    <source>
        <strain evidence="11">RSA 1196</strain>
    </source>
</reference>
<comment type="PTM">
    <text evidence="10">The alpha and beta chains are autoproteolytically processed from a single precursor protein within the mitochondrion.</text>
</comment>
<feature type="binding site" evidence="10">
    <location>
        <position position="313"/>
    </location>
    <ligand>
        <name>substrate</name>
    </ligand>
</feature>
<feature type="site" description="Involved in the stabilization of negative charge on the oxyanion by the formation of the oxyanion hole" evidence="10">
    <location>
        <position position="146"/>
    </location>
</feature>
<sequence length="447" mass="48003">MRSPFMRSLARQPIRYFSDKAKYIPEEGYYPHGFTVAGVHCGIKKDPKDLDVALLYSQSPCNAAAVFTQNKFAAAPVQVSRRALQATQGTNIYGVVTNSACANAVTGSKGMANAQRMGQTFTKSLGIATEEGKTDQEAPVLVMSTGVIGQQLPMDKLEKGIVQAAGQLGRSHEHWLQYAKGYMTTDTFPKLRSKPFQLPSGTEYRMAGVTKGAGMIHPNMATLLGTIATDLDVSSSCLQAALKYAVDRSFNAITIDGDTSTNDTIAILANGQTNGSHGIPKVSDPASPDFIAFQNQLTAFTKDLAQLVVRDGEGATKFITVRVQGGNNFTEAKQIATTIATSSLVKTAIYGQDANWGRIACAIGYTEGVQVDTNRIRLAILPMDQSEPLSLMSEGEPVPVDEGRASEILKMTDITIEVDLGLGDATAEVYTCDLSHDYITINADYRS</sequence>
<dbReference type="AlphaFoldDB" id="A0A9W8AZW4"/>
<comment type="pathway">
    <text evidence="10">Amino-acid biosynthesis; L-arginine biosynthesis; L-ornithine and N-acetyl-L-glutamate from L-glutamate and N(2)-acetyl-L-ornithine (cyclic): step 1/1.</text>
</comment>
<organism evidence="11 12">
    <name type="scientific">Dispira parvispora</name>
    <dbReference type="NCBI Taxonomy" id="1520584"/>
    <lineage>
        <taxon>Eukaryota</taxon>
        <taxon>Fungi</taxon>
        <taxon>Fungi incertae sedis</taxon>
        <taxon>Zoopagomycota</taxon>
        <taxon>Kickxellomycotina</taxon>
        <taxon>Dimargaritomycetes</taxon>
        <taxon>Dimargaritales</taxon>
        <taxon>Dimargaritaceae</taxon>
        <taxon>Dispira</taxon>
    </lineage>
</organism>
<feature type="binding site" evidence="10">
    <location>
        <position position="211"/>
    </location>
    <ligand>
        <name>substrate</name>
    </ligand>
</feature>
<dbReference type="NCBIfam" id="NF003802">
    <property type="entry name" value="PRK05388.1"/>
    <property type="match status" value="1"/>
</dbReference>
<dbReference type="PANTHER" id="PTHR23100:SF0">
    <property type="entry name" value="ARGININE BIOSYNTHESIS BIFUNCTIONAL PROTEIN ARGJ, MITOCHONDRIAL"/>
    <property type="match status" value="1"/>
</dbReference>
<dbReference type="FunFam" id="3.10.20.340:FF:000002">
    <property type="entry name" value="Arginine biosynthesis bifunctional protein ArgJ, mitochondrial"/>
    <property type="match status" value="1"/>
</dbReference>
<evidence type="ECO:0000256" key="4">
    <source>
        <dbReference type="ARBA" id="ARBA00022605"/>
    </source>
</evidence>
<dbReference type="EC" id="2.3.1.1" evidence="10"/>
<dbReference type="CDD" id="cd02152">
    <property type="entry name" value="OAT"/>
    <property type="match status" value="1"/>
</dbReference>
<protein>
    <recommendedName>
        <fullName evidence="10">Arginine biosynthesis bifunctional protein ArgJ, mitochondrial</fullName>
    </recommendedName>
    <domain>
        <recommendedName>
            <fullName evidence="10">Glutamate N-acetyltransferase</fullName>
            <shortName evidence="10">GAT</shortName>
            <ecNumber evidence="10">2.3.1.35</ecNumber>
        </recommendedName>
        <alternativeName>
            <fullName evidence="10">Ornithine acetyltransferase</fullName>
            <shortName evidence="10">OATase</shortName>
        </alternativeName>
        <alternativeName>
            <fullName evidence="10">Ornithine transacetylase</fullName>
        </alternativeName>
    </domain>
    <domain>
        <recommendedName>
            <fullName evidence="10">Amino-acid acetyltransferase</fullName>
            <ecNumber evidence="10">2.3.1.1</ecNumber>
        </recommendedName>
        <alternativeName>
            <fullName evidence="10">N-acetylglutamate synthase</fullName>
            <shortName evidence="10">AGS</shortName>
        </alternativeName>
    </domain>
    <component>
        <recommendedName>
            <fullName evidence="10">Arginine biosynthesis bifunctional protein ArgJ alpha chain</fullName>
        </recommendedName>
    </component>
    <component>
        <recommendedName>
            <fullName evidence="10">Arginine biosynthesis bifunctional protein ArgJ beta chain</fullName>
        </recommendedName>
    </component>
</protein>
<accession>A0A9W8AZW4</accession>
<keyword evidence="7 10" id="KW-0496">Mitochondrion</keyword>
<feature type="site" description="Cleavage; by autolysis" evidence="10">
    <location>
        <begin position="221"/>
        <end position="222"/>
    </location>
</feature>
<comment type="subcellular location">
    <subcellularLocation>
        <location evidence="1 10">Mitochondrion matrix</location>
    </subcellularLocation>
</comment>
<comment type="catalytic activity">
    <reaction evidence="10">
        <text>L-glutamate + acetyl-CoA = N-acetyl-L-glutamate + CoA + H(+)</text>
        <dbReference type="Rhea" id="RHEA:24292"/>
        <dbReference type="ChEBI" id="CHEBI:15378"/>
        <dbReference type="ChEBI" id="CHEBI:29985"/>
        <dbReference type="ChEBI" id="CHEBI:44337"/>
        <dbReference type="ChEBI" id="CHEBI:57287"/>
        <dbReference type="ChEBI" id="CHEBI:57288"/>
        <dbReference type="EC" id="2.3.1.1"/>
    </reaction>
</comment>
<evidence type="ECO:0000256" key="6">
    <source>
        <dbReference type="ARBA" id="ARBA00022813"/>
    </source>
</evidence>
<dbReference type="GO" id="GO:0006526">
    <property type="term" value="P:L-arginine biosynthetic process"/>
    <property type="evidence" value="ECO:0007669"/>
    <property type="project" value="UniProtKB-UniRule"/>
</dbReference>
<feature type="binding site" evidence="10">
    <location>
        <position position="442"/>
    </location>
    <ligand>
        <name>substrate</name>
    </ligand>
</feature>
<dbReference type="OrthoDB" id="4199794at2759"/>
<dbReference type="PANTHER" id="PTHR23100">
    <property type="entry name" value="ARGININE BIOSYNTHESIS BIFUNCTIONAL PROTEIN ARGJ"/>
    <property type="match status" value="1"/>
</dbReference>
<comment type="pathway">
    <text evidence="10">Amino-acid biosynthesis; L-arginine biosynthesis; N(2)-acetyl-L-ornithine from L-glutamate: step 1/4.</text>
</comment>
<feature type="chain" id="PRO_5041026534" description="Arginine biosynthesis bifunctional protein ArgJ beta chain" evidence="10">
    <location>
        <begin position="222"/>
        <end position="447"/>
    </location>
</feature>
<dbReference type="Pfam" id="PF01960">
    <property type="entry name" value="ArgJ"/>
    <property type="match status" value="1"/>
</dbReference>
<keyword evidence="8 10" id="KW-0511">Multifunctional enzyme</keyword>
<keyword evidence="5 10" id="KW-0808">Transferase</keyword>
<evidence type="ECO:0000256" key="10">
    <source>
        <dbReference type="HAMAP-Rule" id="MF_03124"/>
    </source>
</evidence>
<comment type="similarity">
    <text evidence="2 10">Belongs to the ArgJ family.</text>
</comment>
<comment type="caution">
    <text evidence="11">The sequence shown here is derived from an EMBL/GenBank/DDBJ whole genome shotgun (WGS) entry which is preliminary data.</text>
</comment>
<keyword evidence="6 10" id="KW-0068">Autocatalytic cleavage</keyword>
<dbReference type="GO" id="GO:0004358">
    <property type="term" value="F:L-glutamate N-acetyltransferase activity, acting on acetyl-L-ornithine as donor"/>
    <property type="evidence" value="ECO:0007669"/>
    <property type="project" value="UniProtKB-UniRule"/>
</dbReference>
<dbReference type="InterPro" id="IPR016117">
    <property type="entry name" value="ArgJ-like_dom_sf"/>
</dbReference>
<evidence type="ECO:0000256" key="8">
    <source>
        <dbReference type="ARBA" id="ARBA00023268"/>
    </source>
</evidence>
<comment type="function">
    <text evidence="10">Catalyzes two activities which are involved in the cyclic version of arginine biosynthesis: the synthesis of acetylglutamate from glutamate and acetyl-CoA, and of ornithine by transacetylation between acetylornithine and glutamate.</text>
</comment>
<dbReference type="GO" id="GO:0006592">
    <property type="term" value="P:ornithine biosynthetic process"/>
    <property type="evidence" value="ECO:0007669"/>
    <property type="project" value="TreeGrafter"/>
</dbReference>
<feature type="chain" id="PRO_5041026533" description="Arginine biosynthesis bifunctional protein ArgJ alpha chain" evidence="10">
    <location>
        <begin position="1"/>
        <end position="221"/>
    </location>
</feature>
<dbReference type="EC" id="2.3.1.35" evidence="10"/>
<evidence type="ECO:0000313" key="12">
    <source>
        <dbReference type="Proteomes" id="UP001150925"/>
    </source>
</evidence>
<keyword evidence="9 10" id="KW-0012">Acyltransferase</keyword>
<evidence type="ECO:0000256" key="1">
    <source>
        <dbReference type="ARBA" id="ARBA00004305"/>
    </source>
</evidence>
<feature type="site" description="Involved in the stabilization of negative charge on the oxyanion by the formation of the oxyanion hole" evidence="10">
    <location>
        <position position="145"/>
    </location>
</feature>
<dbReference type="NCBIfam" id="TIGR00120">
    <property type="entry name" value="ArgJ"/>
    <property type="match status" value="1"/>
</dbReference>
<dbReference type="FunFam" id="3.60.70.12:FF:000001">
    <property type="entry name" value="Arginine biosynthesis bifunctional protein ArgJ, chloroplastic"/>
    <property type="match status" value="1"/>
</dbReference>
<keyword evidence="4 10" id="KW-0028">Amino-acid biosynthesis</keyword>
<evidence type="ECO:0000256" key="3">
    <source>
        <dbReference type="ARBA" id="ARBA00022571"/>
    </source>
</evidence>
<dbReference type="InterPro" id="IPR002813">
    <property type="entry name" value="Arg_biosynth_ArgJ"/>
</dbReference>
<evidence type="ECO:0000313" key="11">
    <source>
        <dbReference type="EMBL" id="KAJ1969186.1"/>
    </source>
</evidence>
<evidence type="ECO:0000256" key="5">
    <source>
        <dbReference type="ARBA" id="ARBA00022679"/>
    </source>
</evidence>
<dbReference type="SUPFAM" id="SSF56266">
    <property type="entry name" value="DmpA/ArgJ-like"/>
    <property type="match status" value="1"/>
</dbReference>
<dbReference type="InterPro" id="IPR042195">
    <property type="entry name" value="ArgJ_beta_C"/>
</dbReference>
<comment type="catalytic activity">
    <reaction evidence="10">
        <text>N(2)-acetyl-L-ornithine + L-glutamate = N-acetyl-L-glutamate + L-ornithine</text>
        <dbReference type="Rhea" id="RHEA:15349"/>
        <dbReference type="ChEBI" id="CHEBI:29985"/>
        <dbReference type="ChEBI" id="CHEBI:44337"/>
        <dbReference type="ChEBI" id="CHEBI:46911"/>
        <dbReference type="ChEBI" id="CHEBI:57805"/>
        <dbReference type="EC" id="2.3.1.35"/>
    </reaction>
</comment>
<keyword evidence="3 10" id="KW-0055">Arginine biosynthesis</keyword>
<gene>
    <name evidence="11" type="primary">ECM42</name>
    <name evidence="11" type="ORF">IWQ62_000782</name>
</gene>
<dbReference type="Proteomes" id="UP001150925">
    <property type="component" value="Unassembled WGS sequence"/>
</dbReference>
<evidence type="ECO:0000256" key="2">
    <source>
        <dbReference type="ARBA" id="ARBA00006774"/>
    </source>
</evidence>
<dbReference type="GO" id="GO:0004042">
    <property type="term" value="F:L-glutamate N-acetyltransferase activity"/>
    <property type="evidence" value="ECO:0007669"/>
    <property type="project" value="UniProtKB-UniRule"/>
</dbReference>
<name>A0A9W8AZW4_9FUNG</name>
<feature type="active site" description="Nucleophile" evidence="10">
    <location>
        <position position="222"/>
    </location>
</feature>
<dbReference type="Gene3D" id="3.10.20.340">
    <property type="entry name" value="ArgJ beta chain, C-terminal domain"/>
    <property type="match status" value="1"/>
</dbReference>
<evidence type="ECO:0000256" key="9">
    <source>
        <dbReference type="ARBA" id="ARBA00023315"/>
    </source>
</evidence>
<dbReference type="FunFam" id="3.30.2330.10:FF:000001">
    <property type="entry name" value="Arginine biosynthesis bifunctional protein ArgJ, mitochondrial"/>
    <property type="match status" value="1"/>
</dbReference>
<keyword evidence="12" id="KW-1185">Reference proteome</keyword>
<dbReference type="Gene3D" id="3.30.2330.10">
    <property type="entry name" value="arginine biosynthesis bifunctional protein suprefamily"/>
    <property type="match status" value="1"/>
</dbReference>
<dbReference type="EMBL" id="JANBPY010000085">
    <property type="protein sequence ID" value="KAJ1969186.1"/>
    <property type="molecule type" value="Genomic_DNA"/>
</dbReference>